<feature type="domain" description="Arabinofuranosyltransferase central" evidence="13">
    <location>
        <begin position="216"/>
        <end position="644"/>
    </location>
</feature>
<dbReference type="Proteomes" id="UP000219435">
    <property type="component" value="Unassembled WGS sequence"/>
</dbReference>
<keyword evidence="9 12" id="KW-0472">Membrane</keyword>
<sequence length="1036" mass="110674">MVARVTPTLPRVTTPADTDAAPGGRDRRRVLAWVLAGLTLLLAVTLPLAPVRVDTPEVQWPLDPGDPQSTVALFMPYRPIDLQAEIPCAAVTALAGRQEPGAAPAVLLATALPGSERGSARGLRATVTETNMRILSSGEELYSGGLPASSDCTFVIAALQSGTTVTLERPGSDPEVLADRPGLGVPEVTAFTTDLTAADGSSPSVTAHPDARFQTSPTAWKTALVVAHVAALLGCLWLLWRAGPAAPRRRREPLPALVEPPTGRGGRTWALLADVGVVVTLVVWTLIGFINTDDYYYSAEARTLDSAGYVGNQFRFFNVPEIPFILHQTLLAPLTELSTQPLVLRLPSLAAGLLVWWLLTRQLVPLLVDRPHPALRVVAGVALLAWWLPWNIGARPEFLITLAWAATLTLALQAIRRERVWLLGAAALVAGTAVTITASGLSCAATLVVLLPRLWPLLRRSALGLWATLALMVASASVAATIVFSDATLASALTALRVHREVPPVEPWYKEVLRYYYLTLGDDPAQRTFGRQLAVVLTLAVLIGVSVTLTRTTRPGALRTTWAVPALAYVAANLAFLPSPTKWTHHFGALAAPGALLLTVGVAVLVRRRPDRWAAAALAVGLLLAATTAFHAGNHQVEYSAYRVLRDVPGVLGNPAAWVAGTLAVIGALWWRARRSSEPGAAAYRPWPEAAITVVVTALVASVLVQTASASASNILLRDTWSMVGDTTSVLRGDPGCGFADDAVALTGTARLPSTDVGDPAAPPSDDDTSLQNSFENREVVPEDVDRWTTRTDEPVDQTVELVTPWFDLAEMTVRDVLAMGIAGNPDGGTTVVAEYADAEVRVLPEVFAVDPDEVEDLAAGAWTRENLGARQELPADASLVRFRLTDRNLTAEGWLTVTAPYLVVGQPLSELFDGTAVGLDWPIGFNMPCVDPPRVADGMVEPVNWLVFSDTFADSPDITIIDDRGGAYGTVEEVARFTTYRGFLPGTSPDVEWGRLVALDYELPTGAFRVEEGSRTIAGWGWWPEAGPGPSPEED</sequence>
<keyword evidence="10" id="KW-0961">Cell wall biogenesis/degradation</keyword>
<dbReference type="Gene3D" id="2.60.120.610">
    <property type="entry name" value="arabinofuranosyltransferase like domain"/>
    <property type="match status" value="1"/>
</dbReference>
<evidence type="ECO:0000256" key="8">
    <source>
        <dbReference type="ARBA" id="ARBA00022989"/>
    </source>
</evidence>
<dbReference type="Pfam" id="PF14896">
    <property type="entry name" value="Arabino_trans_C"/>
    <property type="match status" value="1"/>
</dbReference>
<evidence type="ECO:0000256" key="9">
    <source>
        <dbReference type="ARBA" id="ARBA00023136"/>
    </source>
</evidence>
<feature type="region of interest" description="Disordered" evidence="11">
    <location>
        <begin position="751"/>
        <end position="772"/>
    </location>
</feature>
<dbReference type="Gene3D" id="3.40.190.160">
    <property type="match status" value="1"/>
</dbReference>
<dbReference type="InterPro" id="IPR032731">
    <property type="entry name" value="Arabino_trans_C"/>
</dbReference>
<proteinExistence type="inferred from homology"/>
<accession>A0A285V4S1</accession>
<dbReference type="GO" id="GO:0071555">
    <property type="term" value="P:cell wall organization"/>
    <property type="evidence" value="ECO:0007669"/>
    <property type="project" value="UniProtKB-KW"/>
</dbReference>
<feature type="transmembrane region" description="Helical" evidence="12">
    <location>
        <begin position="652"/>
        <end position="671"/>
    </location>
</feature>
<feature type="transmembrane region" description="Helical" evidence="12">
    <location>
        <begin position="691"/>
        <end position="709"/>
    </location>
</feature>
<feature type="transmembrane region" description="Helical" evidence="12">
    <location>
        <begin position="342"/>
        <end position="359"/>
    </location>
</feature>
<keyword evidence="4" id="KW-1003">Cell membrane</keyword>
<evidence type="ECO:0000256" key="1">
    <source>
        <dbReference type="ARBA" id="ARBA00003001"/>
    </source>
</evidence>
<evidence type="ECO:0000256" key="3">
    <source>
        <dbReference type="ARBA" id="ARBA00008195"/>
    </source>
</evidence>
<dbReference type="Pfam" id="PF04602">
    <property type="entry name" value="Arabinose_trans"/>
    <property type="match status" value="1"/>
</dbReference>
<evidence type="ECO:0000256" key="12">
    <source>
        <dbReference type="SAM" id="Phobius"/>
    </source>
</evidence>
<dbReference type="Pfam" id="PF17689">
    <property type="entry name" value="Arabino_trans_N"/>
    <property type="match status" value="1"/>
</dbReference>
<gene>
    <name evidence="16" type="ORF">SAMN05660748_1650</name>
</gene>
<feature type="domain" description="Arabinosyltransferas concanavalin like" evidence="15">
    <location>
        <begin position="54"/>
        <end position="212"/>
    </location>
</feature>
<feature type="transmembrane region" description="Helical" evidence="12">
    <location>
        <begin position="374"/>
        <end position="391"/>
    </location>
</feature>
<protein>
    <submittedName>
        <fullName evidence="16">Arabinosyltransferase C</fullName>
    </submittedName>
</protein>
<dbReference type="GO" id="GO:0005886">
    <property type="term" value="C:plasma membrane"/>
    <property type="evidence" value="ECO:0007669"/>
    <property type="project" value="UniProtKB-SubCell"/>
</dbReference>
<comment type="similarity">
    <text evidence="3">Belongs to the emb family.</text>
</comment>
<dbReference type="GO" id="GO:0071766">
    <property type="term" value="P:Actinobacterium-type cell wall biogenesis"/>
    <property type="evidence" value="ECO:0007669"/>
    <property type="project" value="InterPro"/>
</dbReference>
<evidence type="ECO:0000256" key="7">
    <source>
        <dbReference type="ARBA" id="ARBA00022692"/>
    </source>
</evidence>
<evidence type="ECO:0000313" key="17">
    <source>
        <dbReference type="Proteomes" id="UP000219435"/>
    </source>
</evidence>
<dbReference type="InterPro" id="IPR007680">
    <property type="entry name" value="Arabino_trans_central"/>
</dbReference>
<keyword evidence="17" id="KW-1185">Reference proteome</keyword>
<keyword evidence="5" id="KW-0328">Glycosyltransferase</keyword>
<feature type="transmembrane region" description="Helical" evidence="12">
    <location>
        <begin position="583"/>
        <end position="606"/>
    </location>
</feature>
<keyword evidence="7 12" id="KW-0812">Transmembrane</keyword>
<dbReference type="OrthoDB" id="4668961at2"/>
<feature type="transmembrane region" description="Helical" evidence="12">
    <location>
        <begin position="529"/>
        <end position="549"/>
    </location>
</feature>
<feature type="transmembrane region" description="Helical" evidence="12">
    <location>
        <begin position="556"/>
        <end position="577"/>
    </location>
</feature>
<keyword evidence="6 16" id="KW-0808">Transferase</keyword>
<evidence type="ECO:0000256" key="10">
    <source>
        <dbReference type="ARBA" id="ARBA00023316"/>
    </source>
</evidence>
<dbReference type="InterPro" id="IPR040920">
    <property type="entry name" value="Arabino_trans_N"/>
</dbReference>
<feature type="compositionally biased region" description="Low complexity" evidence="11">
    <location>
        <begin position="1"/>
        <end position="16"/>
    </location>
</feature>
<feature type="transmembrane region" description="Helical" evidence="12">
    <location>
        <begin position="421"/>
        <end position="451"/>
    </location>
</feature>
<comment type="function">
    <text evidence="1">Arabinosyl transferase responsible for the polymerization of arabinose into the arabinan of arabinogalactan.</text>
</comment>
<feature type="region of interest" description="Disordered" evidence="11">
    <location>
        <begin position="1"/>
        <end position="23"/>
    </location>
</feature>
<dbReference type="GO" id="GO:0052636">
    <property type="term" value="F:arabinosyltransferase activity"/>
    <property type="evidence" value="ECO:0007669"/>
    <property type="project" value="InterPro"/>
</dbReference>
<feature type="transmembrane region" description="Helical" evidence="12">
    <location>
        <begin position="613"/>
        <end position="632"/>
    </location>
</feature>
<dbReference type="InterPro" id="IPR027451">
    <property type="entry name" value="EmbABC_dom1"/>
</dbReference>
<evidence type="ECO:0000256" key="11">
    <source>
        <dbReference type="SAM" id="MobiDB-lite"/>
    </source>
</evidence>
<feature type="transmembrane region" description="Helical" evidence="12">
    <location>
        <begin position="30"/>
        <end position="49"/>
    </location>
</feature>
<keyword evidence="8 12" id="KW-1133">Transmembrane helix</keyword>
<reference evidence="17" key="1">
    <citation type="submission" date="2017-08" db="EMBL/GenBank/DDBJ databases">
        <authorList>
            <person name="Varghese N."/>
            <person name="Submissions S."/>
        </authorList>
    </citation>
    <scope>NUCLEOTIDE SEQUENCE [LARGE SCALE GENOMIC DNA]</scope>
    <source>
        <strain evidence="17">DSM 4725</strain>
    </source>
</reference>
<evidence type="ECO:0000256" key="5">
    <source>
        <dbReference type="ARBA" id="ARBA00022676"/>
    </source>
</evidence>
<evidence type="ECO:0000256" key="6">
    <source>
        <dbReference type="ARBA" id="ARBA00022679"/>
    </source>
</evidence>
<evidence type="ECO:0000259" key="13">
    <source>
        <dbReference type="Pfam" id="PF04602"/>
    </source>
</evidence>
<evidence type="ECO:0000256" key="2">
    <source>
        <dbReference type="ARBA" id="ARBA00004651"/>
    </source>
</evidence>
<feature type="transmembrane region" description="Helical" evidence="12">
    <location>
        <begin position="463"/>
        <end position="484"/>
    </location>
</feature>
<comment type="subcellular location">
    <subcellularLocation>
        <location evidence="2">Cell membrane</location>
        <topology evidence="2">Multi-pass membrane protein</topology>
    </subcellularLocation>
</comment>
<organism evidence="16 17">
    <name type="scientific">Blastococcus aggregatus</name>
    <dbReference type="NCBI Taxonomy" id="38502"/>
    <lineage>
        <taxon>Bacteria</taxon>
        <taxon>Bacillati</taxon>
        <taxon>Actinomycetota</taxon>
        <taxon>Actinomycetes</taxon>
        <taxon>Geodermatophilales</taxon>
        <taxon>Geodermatophilaceae</taxon>
        <taxon>Blastococcus</taxon>
    </lineage>
</organism>
<evidence type="ECO:0000259" key="14">
    <source>
        <dbReference type="Pfam" id="PF14896"/>
    </source>
</evidence>
<evidence type="ECO:0000259" key="15">
    <source>
        <dbReference type="Pfam" id="PF17689"/>
    </source>
</evidence>
<dbReference type="EMBL" id="OBQI01000002">
    <property type="protein sequence ID" value="SOC48937.1"/>
    <property type="molecule type" value="Genomic_DNA"/>
</dbReference>
<dbReference type="AlphaFoldDB" id="A0A285V4S1"/>
<evidence type="ECO:0000313" key="16">
    <source>
        <dbReference type="EMBL" id="SOC48937.1"/>
    </source>
</evidence>
<name>A0A285V4S1_9ACTN</name>
<evidence type="ECO:0000256" key="4">
    <source>
        <dbReference type="ARBA" id="ARBA00022475"/>
    </source>
</evidence>
<feature type="transmembrane region" description="Helical" evidence="12">
    <location>
        <begin position="222"/>
        <end position="240"/>
    </location>
</feature>
<feature type="transmembrane region" description="Helical" evidence="12">
    <location>
        <begin position="269"/>
        <end position="290"/>
    </location>
</feature>
<feature type="domain" description="Arabinosyltransferase C-terminal" evidence="14">
    <location>
        <begin position="798"/>
        <end position="1026"/>
    </location>
</feature>